<accession>A0A511MVY0</accession>
<reference evidence="2 3" key="1">
    <citation type="submission" date="2019-07" db="EMBL/GenBank/DDBJ databases">
        <title>Whole genome shotgun sequence of Nocardia ninae NBRC 108245.</title>
        <authorList>
            <person name="Hosoyama A."/>
            <person name="Uohara A."/>
            <person name="Ohji S."/>
            <person name="Ichikawa N."/>
        </authorList>
    </citation>
    <scope>NUCLEOTIDE SEQUENCE [LARGE SCALE GENOMIC DNA]</scope>
    <source>
        <strain evidence="2 3">NBRC 108245</strain>
    </source>
</reference>
<dbReference type="RefSeq" id="WP_186818933.1">
    <property type="nucleotide sequence ID" value="NZ_BJXA01000164.1"/>
</dbReference>
<evidence type="ECO:0000313" key="3">
    <source>
        <dbReference type="Proteomes" id="UP000321424"/>
    </source>
</evidence>
<proteinExistence type="predicted"/>
<name>A0A511MVY0_9NOCA</name>
<keyword evidence="1" id="KW-0472">Membrane</keyword>
<evidence type="ECO:0000313" key="2">
    <source>
        <dbReference type="EMBL" id="GEM44327.1"/>
    </source>
</evidence>
<organism evidence="2 3">
    <name type="scientific">Nocardia ninae NBRC 108245</name>
    <dbReference type="NCBI Taxonomy" id="1210091"/>
    <lineage>
        <taxon>Bacteria</taxon>
        <taxon>Bacillati</taxon>
        <taxon>Actinomycetota</taxon>
        <taxon>Actinomycetes</taxon>
        <taxon>Mycobacteriales</taxon>
        <taxon>Nocardiaceae</taxon>
        <taxon>Nocardia</taxon>
    </lineage>
</organism>
<protein>
    <submittedName>
        <fullName evidence="2">Uncharacterized protein</fullName>
    </submittedName>
</protein>
<dbReference type="AlphaFoldDB" id="A0A511MVY0"/>
<sequence length="54" mass="6126">MNIPDWDPWPFLWIVPLLCWVVVLTVALLARRLFRGRAEGKRKGPPPKGSGPFA</sequence>
<feature type="transmembrane region" description="Helical" evidence="1">
    <location>
        <begin position="12"/>
        <end position="34"/>
    </location>
</feature>
<comment type="caution">
    <text evidence="2">The sequence shown here is derived from an EMBL/GenBank/DDBJ whole genome shotgun (WGS) entry which is preliminary data.</text>
</comment>
<keyword evidence="3" id="KW-1185">Reference proteome</keyword>
<keyword evidence="1" id="KW-1133">Transmembrane helix</keyword>
<dbReference type="Proteomes" id="UP000321424">
    <property type="component" value="Unassembled WGS sequence"/>
</dbReference>
<dbReference type="EMBL" id="BJXA01000164">
    <property type="protein sequence ID" value="GEM44327.1"/>
    <property type="molecule type" value="Genomic_DNA"/>
</dbReference>
<gene>
    <name evidence="2" type="ORF">NN4_88460</name>
</gene>
<keyword evidence="1" id="KW-0812">Transmembrane</keyword>
<evidence type="ECO:0000256" key="1">
    <source>
        <dbReference type="SAM" id="Phobius"/>
    </source>
</evidence>